<dbReference type="EMBL" id="CP076363">
    <property type="protein sequence ID" value="QWK92629.1"/>
    <property type="molecule type" value="Genomic_DNA"/>
</dbReference>
<dbReference type="RefSeq" id="WP_215505615.1">
    <property type="nucleotide sequence ID" value="NZ_CP076363.1"/>
</dbReference>
<dbReference type="KEGG" id="gfu:KM031_19855"/>
<evidence type="ECO:0000313" key="3">
    <source>
        <dbReference type="Proteomes" id="UP000679352"/>
    </source>
</evidence>
<feature type="region of interest" description="Disordered" evidence="1">
    <location>
        <begin position="130"/>
        <end position="176"/>
    </location>
</feature>
<accession>A0A975S2X8</accession>
<dbReference type="AlphaFoldDB" id="A0A975S2X8"/>
<feature type="compositionally biased region" description="Basic and acidic residues" evidence="1">
    <location>
        <begin position="1"/>
        <end position="19"/>
    </location>
</feature>
<protein>
    <recommendedName>
        <fullName evidence="4">DUF3618 domain-containing protein</fullName>
    </recommendedName>
</protein>
<keyword evidence="3" id="KW-1185">Reference proteome</keyword>
<feature type="region of interest" description="Disordered" evidence="1">
    <location>
        <begin position="1"/>
        <end position="24"/>
    </location>
</feature>
<dbReference type="Proteomes" id="UP000679352">
    <property type="component" value="Plasmid p2"/>
</dbReference>
<proteinExistence type="predicted"/>
<evidence type="ECO:0000256" key="1">
    <source>
        <dbReference type="SAM" id="MobiDB-lite"/>
    </source>
</evidence>
<organism evidence="2 3">
    <name type="scientific">Gemmobacter fulvus</name>
    <dbReference type="NCBI Taxonomy" id="2840474"/>
    <lineage>
        <taxon>Bacteria</taxon>
        <taxon>Pseudomonadati</taxon>
        <taxon>Pseudomonadota</taxon>
        <taxon>Alphaproteobacteria</taxon>
        <taxon>Rhodobacterales</taxon>
        <taxon>Paracoccaceae</taxon>
        <taxon>Gemmobacter</taxon>
    </lineage>
</organism>
<evidence type="ECO:0000313" key="2">
    <source>
        <dbReference type="EMBL" id="QWK92629.1"/>
    </source>
</evidence>
<evidence type="ECO:0008006" key="4">
    <source>
        <dbReference type="Google" id="ProtNLM"/>
    </source>
</evidence>
<name>A0A975S2X8_9RHOB</name>
<gene>
    <name evidence="2" type="ORF">KM031_19855</name>
</gene>
<reference evidence="2" key="1">
    <citation type="submission" date="2021-06" db="EMBL/GenBank/DDBJ databases">
        <authorList>
            <person name="Lee C.-S."/>
            <person name="Jin L."/>
        </authorList>
    </citation>
    <scope>NUCLEOTIDE SEQUENCE</scope>
    <source>
        <strain evidence="2">Con5</strain>
        <plasmid evidence="2">p2</plasmid>
    </source>
</reference>
<geneLocation type="plasmid" evidence="2 3">
    <name>p2</name>
</geneLocation>
<sequence length="176" mass="17960">MTDLKDTAKDLKTTAKDTASELGDQARAALDTGKAEASLRIEEVKDGLARQVKDAAGALRRAAADQQGTLPARVLETLASSVEGSADRLSGRSFSSLASEAAMIARRHPGALVAGAVLAGFAATRFARASAPDLPPRPAPTASAAYGQAAQGAQASQPPYLPQVPANDDLKAQATP</sequence>
<keyword evidence="2" id="KW-0614">Plasmid</keyword>
<feature type="compositionally biased region" description="Low complexity" evidence="1">
    <location>
        <begin position="140"/>
        <end position="158"/>
    </location>
</feature>